<dbReference type="AlphaFoldDB" id="A0A699XSS1"/>
<evidence type="ECO:0000313" key="2">
    <source>
        <dbReference type="EMBL" id="GFD61038.1"/>
    </source>
</evidence>
<accession>A0A699XSS1</accession>
<comment type="caution">
    <text evidence="2">The sequence shown here is derived from an EMBL/GenBank/DDBJ whole genome shotgun (WGS) entry which is preliminary data.</text>
</comment>
<organism evidence="2">
    <name type="scientific">Tanacetum cinerariifolium</name>
    <name type="common">Dalmatian daisy</name>
    <name type="synonym">Chrysanthemum cinerariifolium</name>
    <dbReference type="NCBI Taxonomy" id="118510"/>
    <lineage>
        <taxon>Eukaryota</taxon>
        <taxon>Viridiplantae</taxon>
        <taxon>Streptophyta</taxon>
        <taxon>Embryophyta</taxon>
        <taxon>Tracheophyta</taxon>
        <taxon>Spermatophyta</taxon>
        <taxon>Magnoliopsida</taxon>
        <taxon>eudicotyledons</taxon>
        <taxon>Gunneridae</taxon>
        <taxon>Pentapetalae</taxon>
        <taxon>asterids</taxon>
        <taxon>campanulids</taxon>
        <taxon>Asterales</taxon>
        <taxon>Asteraceae</taxon>
        <taxon>Asteroideae</taxon>
        <taxon>Anthemideae</taxon>
        <taxon>Anthemidinae</taxon>
        <taxon>Tanacetum</taxon>
    </lineage>
</organism>
<proteinExistence type="predicted"/>
<sequence length="78" mass="8038">PTSSSCHDESSLLYAELGLTDSEVEYDEDVSRIDVGVQGEGQAGPNPNEQDEGQDGPNLGDAVASQPQSSPVVHAGPT</sequence>
<feature type="non-terminal residue" evidence="2">
    <location>
        <position position="1"/>
    </location>
</feature>
<dbReference type="EMBL" id="BKCJ011885913">
    <property type="protein sequence ID" value="GFD61038.1"/>
    <property type="molecule type" value="Genomic_DNA"/>
</dbReference>
<name>A0A699XSS1_TANCI</name>
<evidence type="ECO:0000256" key="1">
    <source>
        <dbReference type="SAM" id="MobiDB-lite"/>
    </source>
</evidence>
<feature type="non-terminal residue" evidence="2">
    <location>
        <position position="78"/>
    </location>
</feature>
<protein>
    <submittedName>
        <fullName evidence="2">Uncharacterized protein</fullName>
    </submittedName>
</protein>
<feature type="region of interest" description="Disordered" evidence="1">
    <location>
        <begin position="30"/>
        <end position="78"/>
    </location>
</feature>
<reference evidence="2" key="1">
    <citation type="journal article" date="2019" name="Sci. Rep.">
        <title>Draft genome of Tanacetum cinerariifolium, the natural source of mosquito coil.</title>
        <authorList>
            <person name="Yamashiro T."/>
            <person name="Shiraishi A."/>
            <person name="Satake H."/>
            <person name="Nakayama K."/>
        </authorList>
    </citation>
    <scope>NUCLEOTIDE SEQUENCE</scope>
</reference>
<gene>
    <name evidence="2" type="ORF">Tci_933007</name>
</gene>